<dbReference type="EMBL" id="DF142894">
    <property type="protein sequence ID" value="GAA48529.1"/>
    <property type="molecule type" value="Genomic_DNA"/>
</dbReference>
<protein>
    <submittedName>
        <fullName evidence="1">Uncharacterized protein</fullName>
    </submittedName>
</protein>
<reference evidence="1" key="1">
    <citation type="journal article" date="2011" name="Genome Biol.">
        <title>The draft genome of the carcinogenic human liver fluke Clonorchis sinensis.</title>
        <authorList>
            <person name="Wang X."/>
            <person name="Chen W."/>
            <person name="Huang Y."/>
            <person name="Sun J."/>
            <person name="Men J."/>
            <person name="Liu H."/>
            <person name="Luo F."/>
            <person name="Guo L."/>
            <person name="Lv X."/>
            <person name="Deng C."/>
            <person name="Zhou C."/>
            <person name="Fan Y."/>
            <person name="Li X."/>
            <person name="Huang L."/>
            <person name="Hu Y."/>
            <person name="Liang C."/>
            <person name="Hu X."/>
            <person name="Xu J."/>
            <person name="Yu X."/>
        </authorList>
    </citation>
    <scope>NUCLEOTIDE SEQUENCE [LARGE SCALE GENOMIC DNA]</scope>
    <source>
        <strain evidence="1">Henan</strain>
    </source>
</reference>
<dbReference type="AlphaFoldDB" id="G7Y6E4"/>
<evidence type="ECO:0000313" key="2">
    <source>
        <dbReference type="Proteomes" id="UP000008909"/>
    </source>
</evidence>
<evidence type="ECO:0000313" key="1">
    <source>
        <dbReference type="EMBL" id="GAA48529.1"/>
    </source>
</evidence>
<sequence>MIGTMSCPSLSKVTQRSVSLADSPTQEPRIRIIVVLFEMYIAGDSQRGCTSACRHFSTRWLYLYIMKPRNLLPFTEASKERLQLVQGILNYTVFIEFCGWLFFVRCIMIYGHASGLVFRKKVKMRHAPHRSTLSQTDVIEICFEDFLRQRHHGQPKSIKRCQMRVKGCTNYVHTHYKPNGWTTPHVGSSIGRKCCSITATQANRIQLQARQISQAAGLVRCSIFECGAEFMSRSRLPAICPRLNFTVHRFRTGSFESFFSMVFPKHIDPLHRVSPKTVGFAYTWSKALAPSSTIVDGPLWVIWKMDKGRTAVAEVMHKPDIREQMGLGRTNCKPEQTFDDVLVDNDPCLQRVHSEYCALIVKKQTFAFLYFT</sequence>
<keyword evidence="2" id="KW-1185">Reference proteome</keyword>
<gene>
    <name evidence="1" type="ORF">CLF_101718</name>
</gene>
<proteinExistence type="predicted"/>
<reference key="2">
    <citation type="submission" date="2011-10" db="EMBL/GenBank/DDBJ databases">
        <title>The genome and transcriptome sequence of Clonorchis sinensis provide insights into the carcinogenic liver fluke.</title>
        <authorList>
            <person name="Wang X."/>
            <person name="Huang Y."/>
            <person name="Chen W."/>
            <person name="Liu H."/>
            <person name="Guo L."/>
            <person name="Chen Y."/>
            <person name="Luo F."/>
            <person name="Zhou W."/>
            <person name="Sun J."/>
            <person name="Mao Q."/>
            <person name="Liang P."/>
            <person name="Zhou C."/>
            <person name="Tian Y."/>
            <person name="Men J."/>
            <person name="Lv X."/>
            <person name="Huang L."/>
            <person name="Zhou J."/>
            <person name="Hu Y."/>
            <person name="Li R."/>
            <person name="Zhang F."/>
            <person name="Lei H."/>
            <person name="Li X."/>
            <person name="Hu X."/>
            <person name="Liang C."/>
            <person name="Xu J."/>
            <person name="Wu Z."/>
            <person name="Yu X."/>
        </authorList>
    </citation>
    <scope>NUCLEOTIDE SEQUENCE</scope>
    <source>
        <strain>Henan</strain>
    </source>
</reference>
<name>G7Y6E4_CLOSI</name>
<dbReference type="Proteomes" id="UP000008909">
    <property type="component" value="Unassembled WGS sequence"/>
</dbReference>
<organism evidence="1 2">
    <name type="scientific">Clonorchis sinensis</name>
    <name type="common">Chinese liver fluke</name>
    <dbReference type="NCBI Taxonomy" id="79923"/>
    <lineage>
        <taxon>Eukaryota</taxon>
        <taxon>Metazoa</taxon>
        <taxon>Spiralia</taxon>
        <taxon>Lophotrochozoa</taxon>
        <taxon>Platyhelminthes</taxon>
        <taxon>Trematoda</taxon>
        <taxon>Digenea</taxon>
        <taxon>Opisthorchiida</taxon>
        <taxon>Opisthorchiata</taxon>
        <taxon>Opisthorchiidae</taxon>
        <taxon>Clonorchis</taxon>
    </lineage>
</organism>
<accession>G7Y6E4</accession>